<feature type="transmembrane region" description="Helical" evidence="10">
    <location>
        <begin position="6"/>
        <end position="27"/>
    </location>
</feature>
<comment type="cofactor">
    <cofactor evidence="1 8">
        <name>heme</name>
        <dbReference type="ChEBI" id="CHEBI:30413"/>
    </cofactor>
</comment>
<keyword evidence="10" id="KW-0472">Membrane</keyword>
<dbReference type="InterPro" id="IPR036396">
    <property type="entry name" value="Cyt_P450_sf"/>
</dbReference>
<name>A0A6A6SB49_9PLEO</name>
<evidence type="ECO:0000313" key="11">
    <source>
        <dbReference type="EMBL" id="KAF2644790.1"/>
    </source>
</evidence>
<dbReference type="CDD" id="cd11063">
    <property type="entry name" value="CYP52"/>
    <property type="match status" value="1"/>
</dbReference>
<dbReference type="InterPro" id="IPR047146">
    <property type="entry name" value="Cyt_P450_E_CYP52_fungi"/>
</dbReference>
<protein>
    <submittedName>
        <fullName evidence="11">Cytochrome P450</fullName>
    </submittedName>
</protein>
<dbReference type="GO" id="GO:0020037">
    <property type="term" value="F:heme binding"/>
    <property type="evidence" value="ECO:0007669"/>
    <property type="project" value="InterPro"/>
</dbReference>
<dbReference type="SUPFAM" id="SSF48264">
    <property type="entry name" value="Cytochrome P450"/>
    <property type="match status" value="1"/>
</dbReference>
<evidence type="ECO:0000256" key="4">
    <source>
        <dbReference type="ARBA" id="ARBA00022723"/>
    </source>
</evidence>
<keyword evidence="4 8" id="KW-0479">Metal-binding</keyword>
<dbReference type="PRINTS" id="PR01239">
    <property type="entry name" value="EP450IICYP52"/>
</dbReference>
<dbReference type="GO" id="GO:0005506">
    <property type="term" value="F:iron ion binding"/>
    <property type="evidence" value="ECO:0007669"/>
    <property type="project" value="InterPro"/>
</dbReference>
<gene>
    <name evidence="11" type="ORF">P280DRAFT_466063</name>
</gene>
<organism evidence="11 12">
    <name type="scientific">Massarina eburnea CBS 473.64</name>
    <dbReference type="NCBI Taxonomy" id="1395130"/>
    <lineage>
        <taxon>Eukaryota</taxon>
        <taxon>Fungi</taxon>
        <taxon>Dikarya</taxon>
        <taxon>Ascomycota</taxon>
        <taxon>Pezizomycotina</taxon>
        <taxon>Dothideomycetes</taxon>
        <taxon>Pleosporomycetidae</taxon>
        <taxon>Pleosporales</taxon>
        <taxon>Massarineae</taxon>
        <taxon>Massarinaceae</taxon>
        <taxon>Massarina</taxon>
    </lineage>
</organism>
<evidence type="ECO:0000256" key="7">
    <source>
        <dbReference type="ARBA" id="ARBA00023033"/>
    </source>
</evidence>
<evidence type="ECO:0000256" key="6">
    <source>
        <dbReference type="ARBA" id="ARBA00023004"/>
    </source>
</evidence>
<keyword evidence="10" id="KW-0812">Transmembrane</keyword>
<dbReference type="PANTHER" id="PTHR24287">
    <property type="entry name" value="P450, PUTATIVE (EUROFUNG)-RELATED"/>
    <property type="match status" value="1"/>
</dbReference>
<feature type="binding site" description="axial binding residue" evidence="8">
    <location>
        <position position="455"/>
    </location>
    <ligand>
        <name>heme</name>
        <dbReference type="ChEBI" id="CHEBI:30413"/>
    </ligand>
    <ligandPart>
        <name>Fe</name>
        <dbReference type="ChEBI" id="CHEBI:18248"/>
    </ligandPart>
</feature>
<dbReference type="InterPro" id="IPR002974">
    <property type="entry name" value="Cyt_P450_E_CYP52_ascomycetes"/>
</dbReference>
<dbReference type="PRINTS" id="PR00464">
    <property type="entry name" value="EP450II"/>
</dbReference>
<evidence type="ECO:0000256" key="10">
    <source>
        <dbReference type="SAM" id="Phobius"/>
    </source>
</evidence>
<dbReference type="AlphaFoldDB" id="A0A6A6SB49"/>
<dbReference type="Proteomes" id="UP000799753">
    <property type="component" value="Unassembled WGS sequence"/>
</dbReference>
<dbReference type="OrthoDB" id="1470350at2759"/>
<dbReference type="InterPro" id="IPR017972">
    <property type="entry name" value="Cyt_P450_CS"/>
</dbReference>
<dbReference type="EMBL" id="MU006778">
    <property type="protein sequence ID" value="KAF2644790.1"/>
    <property type="molecule type" value="Genomic_DNA"/>
</dbReference>
<evidence type="ECO:0000256" key="3">
    <source>
        <dbReference type="ARBA" id="ARBA00022617"/>
    </source>
</evidence>
<proteinExistence type="inferred from homology"/>
<keyword evidence="10" id="KW-1133">Transmembrane helix</keyword>
<keyword evidence="12" id="KW-1185">Reference proteome</keyword>
<evidence type="ECO:0000256" key="1">
    <source>
        <dbReference type="ARBA" id="ARBA00001971"/>
    </source>
</evidence>
<evidence type="ECO:0000313" key="12">
    <source>
        <dbReference type="Proteomes" id="UP000799753"/>
    </source>
</evidence>
<keyword evidence="5 9" id="KW-0560">Oxidoreductase</keyword>
<keyword evidence="6 8" id="KW-0408">Iron</keyword>
<dbReference type="PRINTS" id="PR00385">
    <property type="entry name" value="P450"/>
</dbReference>
<dbReference type="Gene3D" id="1.10.630.10">
    <property type="entry name" value="Cytochrome P450"/>
    <property type="match status" value="1"/>
</dbReference>
<dbReference type="PANTHER" id="PTHR24287:SF17">
    <property type="entry name" value="P450, PUTATIVE (EUROFUNG)-RELATED"/>
    <property type="match status" value="1"/>
</dbReference>
<sequence>MALTISPTVLLVSGAVVLYALYTRIALYLRRRAFKKQHGCQPSYYRYNKDPFLGWDVLQESITNAADHKLLAGMQARFLKLNTKTFHSRQVNVPLITTCEPENVKTVLSIKFKDYSLGNRKAAFSPLLGDGIFNSDGEKWSNSRHLLRPNFARDQVADLEAFERHFKLMIKHIPSDGTTFDLQQLFFRFTLDSATEFLFNHSTNSLRVLGDDSGSAEAAFAKAFSSSMDDILQHFRAGPLHFFRRGKKEGLEAVRVCHEYVERFVDEAIAWRRERDVGNVEEKEGDRYIFIRELVKQTTDRTALRNELINVLLAGRDTTASLLSNMFFEIATKSGIWERLKEEVKFLEGRPPSYEELRNMKYIKWCLNESLRLHPVVPGNTRLAIRDTVLPLGGGPDQKAPLFVPAGTTVGYSPYTMHRRTDLYGPDAHLFRPERWDTLRPSWEYLPFNGGPRICLGQQYALTEASFVTVRLAQMFDRLESRDTNGGVWVEGLGLTLCSGNGVLVGLVKGEKA</sequence>
<evidence type="ECO:0000256" key="2">
    <source>
        <dbReference type="ARBA" id="ARBA00010617"/>
    </source>
</evidence>
<evidence type="ECO:0000256" key="9">
    <source>
        <dbReference type="RuleBase" id="RU000461"/>
    </source>
</evidence>
<accession>A0A6A6SB49</accession>
<keyword evidence="3 8" id="KW-0349">Heme</keyword>
<evidence type="ECO:0000256" key="8">
    <source>
        <dbReference type="PIRSR" id="PIRSR602402-1"/>
    </source>
</evidence>
<dbReference type="PROSITE" id="PS00086">
    <property type="entry name" value="CYTOCHROME_P450"/>
    <property type="match status" value="1"/>
</dbReference>
<dbReference type="InterPro" id="IPR002402">
    <property type="entry name" value="Cyt_P450_E_grp-II"/>
</dbReference>
<dbReference type="InterPro" id="IPR001128">
    <property type="entry name" value="Cyt_P450"/>
</dbReference>
<comment type="similarity">
    <text evidence="2 9">Belongs to the cytochrome P450 family.</text>
</comment>
<reference evidence="11" key="1">
    <citation type="journal article" date="2020" name="Stud. Mycol.">
        <title>101 Dothideomycetes genomes: a test case for predicting lifestyles and emergence of pathogens.</title>
        <authorList>
            <person name="Haridas S."/>
            <person name="Albert R."/>
            <person name="Binder M."/>
            <person name="Bloem J."/>
            <person name="Labutti K."/>
            <person name="Salamov A."/>
            <person name="Andreopoulos B."/>
            <person name="Baker S."/>
            <person name="Barry K."/>
            <person name="Bills G."/>
            <person name="Bluhm B."/>
            <person name="Cannon C."/>
            <person name="Castanera R."/>
            <person name="Culley D."/>
            <person name="Daum C."/>
            <person name="Ezra D."/>
            <person name="Gonzalez J."/>
            <person name="Henrissat B."/>
            <person name="Kuo A."/>
            <person name="Liang C."/>
            <person name="Lipzen A."/>
            <person name="Lutzoni F."/>
            <person name="Magnuson J."/>
            <person name="Mondo S."/>
            <person name="Nolan M."/>
            <person name="Ohm R."/>
            <person name="Pangilinan J."/>
            <person name="Park H.-J."/>
            <person name="Ramirez L."/>
            <person name="Alfaro M."/>
            <person name="Sun H."/>
            <person name="Tritt A."/>
            <person name="Yoshinaga Y."/>
            <person name="Zwiers L.-H."/>
            <person name="Turgeon B."/>
            <person name="Goodwin S."/>
            <person name="Spatafora J."/>
            <person name="Crous P."/>
            <person name="Grigoriev I."/>
        </authorList>
    </citation>
    <scope>NUCLEOTIDE SEQUENCE</scope>
    <source>
        <strain evidence="11">CBS 473.64</strain>
    </source>
</reference>
<keyword evidence="7 9" id="KW-0503">Monooxygenase</keyword>
<dbReference type="GO" id="GO:0016712">
    <property type="term" value="F:oxidoreductase activity, acting on paired donors, with incorporation or reduction of molecular oxygen, reduced flavin or flavoprotein as one donor, and incorporation of one atom of oxygen"/>
    <property type="evidence" value="ECO:0007669"/>
    <property type="project" value="InterPro"/>
</dbReference>
<dbReference type="Pfam" id="PF00067">
    <property type="entry name" value="p450"/>
    <property type="match status" value="1"/>
</dbReference>
<evidence type="ECO:0000256" key="5">
    <source>
        <dbReference type="ARBA" id="ARBA00023002"/>
    </source>
</evidence>